<proteinExistence type="inferred from homology"/>
<dbReference type="InterPro" id="IPR015422">
    <property type="entry name" value="PyrdxlP-dep_Trfase_small"/>
</dbReference>
<protein>
    <submittedName>
        <fullName evidence="7">Aspartate aminotransferase</fullName>
    </submittedName>
</protein>
<dbReference type="GO" id="GO:0006520">
    <property type="term" value="P:amino acid metabolic process"/>
    <property type="evidence" value="ECO:0007669"/>
    <property type="project" value="InterPro"/>
</dbReference>
<dbReference type="GO" id="GO:0008483">
    <property type="term" value="F:transaminase activity"/>
    <property type="evidence" value="ECO:0007669"/>
    <property type="project" value="UniProtKB-KW"/>
</dbReference>
<dbReference type="InterPro" id="IPR015424">
    <property type="entry name" value="PyrdxlP-dep_Trfase"/>
</dbReference>
<dbReference type="Pfam" id="PF00155">
    <property type="entry name" value="Aminotran_1_2"/>
    <property type="match status" value="1"/>
</dbReference>
<dbReference type="GO" id="GO:0030170">
    <property type="term" value="F:pyridoxal phosphate binding"/>
    <property type="evidence" value="ECO:0007669"/>
    <property type="project" value="InterPro"/>
</dbReference>
<feature type="domain" description="Aminotransferase class I/classII large" evidence="6">
    <location>
        <begin position="2"/>
        <end position="90"/>
    </location>
</feature>
<sequence>MRRDRVVALLHGRAGLDCPTPDGAFYAYVSCTTQIGKTTPGGKLIKDDSDFVMYLLDDFKVATVQGAAYGVSPAFRISFATSMYVIEKACISELALSTRHRPSLLSKVACRKFPPPLPVTWVS</sequence>
<dbReference type="InterPro" id="IPR004839">
    <property type="entry name" value="Aminotransferase_I/II_large"/>
</dbReference>
<evidence type="ECO:0000256" key="3">
    <source>
        <dbReference type="ARBA" id="ARBA00022576"/>
    </source>
</evidence>
<dbReference type="EMBL" id="FCON02000047">
    <property type="protein sequence ID" value="SAL71682.1"/>
    <property type="molecule type" value="Genomic_DNA"/>
</dbReference>
<evidence type="ECO:0000256" key="1">
    <source>
        <dbReference type="ARBA" id="ARBA00001933"/>
    </source>
</evidence>
<dbReference type="InterPro" id="IPR050596">
    <property type="entry name" value="AspAT/PAT-like"/>
</dbReference>
<keyword evidence="8" id="KW-1185">Reference proteome</keyword>
<gene>
    <name evidence="7" type="ORF">AWB68_04171</name>
</gene>
<evidence type="ECO:0000259" key="6">
    <source>
        <dbReference type="Pfam" id="PF00155"/>
    </source>
</evidence>
<comment type="cofactor">
    <cofactor evidence="1">
        <name>pyridoxal 5'-phosphate</name>
        <dbReference type="ChEBI" id="CHEBI:597326"/>
    </cofactor>
</comment>
<comment type="similarity">
    <text evidence="2">Belongs to the class-I pyridoxal-phosphate-dependent aminotransferase family.</text>
</comment>
<dbReference type="Proteomes" id="UP000054770">
    <property type="component" value="Unassembled WGS sequence"/>
</dbReference>
<reference evidence="7" key="1">
    <citation type="submission" date="2016-01" db="EMBL/GenBank/DDBJ databases">
        <authorList>
            <person name="Peeters C."/>
        </authorList>
    </citation>
    <scope>NUCLEOTIDE SEQUENCE [LARGE SCALE GENOMIC DNA]</scope>
    <source>
        <strain evidence="7">LMG 22940</strain>
    </source>
</reference>
<keyword evidence="5" id="KW-0663">Pyridoxal phosphate</keyword>
<keyword evidence="3 7" id="KW-0032">Aminotransferase</keyword>
<dbReference type="Gene3D" id="3.90.1150.10">
    <property type="entry name" value="Aspartate Aminotransferase, domain 1"/>
    <property type="match status" value="1"/>
</dbReference>
<evidence type="ECO:0000313" key="8">
    <source>
        <dbReference type="Proteomes" id="UP000054770"/>
    </source>
</evidence>
<name>A0A158JS33_9BURK</name>
<comment type="caution">
    <text evidence="7">The sequence shown here is derived from an EMBL/GenBank/DDBJ whole genome shotgun (WGS) entry which is preliminary data.</text>
</comment>
<dbReference type="PANTHER" id="PTHR46383:SF1">
    <property type="entry name" value="ASPARTATE AMINOTRANSFERASE"/>
    <property type="match status" value="1"/>
</dbReference>
<organism evidence="7 8">
    <name type="scientific">Caballeronia choica</name>
    <dbReference type="NCBI Taxonomy" id="326476"/>
    <lineage>
        <taxon>Bacteria</taxon>
        <taxon>Pseudomonadati</taxon>
        <taxon>Pseudomonadota</taxon>
        <taxon>Betaproteobacteria</taxon>
        <taxon>Burkholderiales</taxon>
        <taxon>Burkholderiaceae</taxon>
        <taxon>Caballeronia</taxon>
    </lineage>
</organism>
<dbReference type="SUPFAM" id="SSF53383">
    <property type="entry name" value="PLP-dependent transferases"/>
    <property type="match status" value="1"/>
</dbReference>
<evidence type="ECO:0000313" key="7">
    <source>
        <dbReference type="EMBL" id="SAL71682.1"/>
    </source>
</evidence>
<keyword evidence="4" id="KW-0808">Transferase</keyword>
<dbReference type="PANTHER" id="PTHR46383">
    <property type="entry name" value="ASPARTATE AMINOTRANSFERASE"/>
    <property type="match status" value="1"/>
</dbReference>
<evidence type="ECO:0000256" key="5">
    <source>
        <dbReference type="ARBA" id="ARBA00022898"/>
    </source>
</evidence>
<evidence type="ECO:0000256" key="4">
    <source>
        <dbReference type="ARBA" id="ARBA00022679"/>
    </source>
</evidence>
<dbReference type="AlphaFoldDB" id="A0A158JS33"/>
<evidence type="ECO:0000256" key="2">
    <source>
        <dbReference type="ARBA" id="ARBA00007441"/>
    </source>
</evidence>
<accession>A0A158JS33</accession>